<gene>
    <name evidence="1" type="ORF">BLA13014_05277</name>
</gene>
<dbReference type="EMBL" id="CABVQC010000042">
    <property type="protein sequence ID" value="VWC12233.1"/>
    <property type="molecule type" value="Genomic_DNA"/>
</dbReference>
<proteinExistence type="predicted"/>
<protein>
    <submittedName>
        <fullName evidence="1">Transcriptional regulator</fullName>
    </submittedName>
</protein>
<evidence type="ECO:0000313" key="2">
    <source>
        <dbReference type="Proteomes" id="UP000494261"/>
    </source>
</evidence>
<sequence length="68" mass="7192">MSPSKDAVSHHDAEVAELRADPELLASYWKIATESLDDPDSHAAALHALQAIAEAGNRSLTLSAPART</sequence>
<dbReference type="RefSeq" id="WP_175024691.1">
    <property type="nucleotide sequence ID" value="NZ_CABVQC010000042.1"/>
</dbReference>
<organism evidence="1 2">
    <name type="scientific">Burkholderia aenigmatica</name>
    <dbReference type="NCBI Taxonomy" id="2015348"/>
    <lineage>
        <taxon>Bacteria</taxon>
        <taxon>Pseudomonadati</taxon>
        <taxon>Pseudomonadota</taxon>
        <taxon>Betaproteobacteria</taxon>
        <taxon>Burkholderiales</taxon>
        <taxon>Burkholderiaceae</taxon>
        <taxon>Burkholderia</taxon>
        <taxon>Burkholderia cepacia complex</taxon>
    </lineage>
</organism>
<accession>A0A6P2Q2V3</accession>
<dbReference type="AlphaFoldDB" id="A0A6P2Q2V3"/>
<name>A0A6P2Q2V3_9BURK</name>
<evidence type="ECO:0000313" key="1">
    <source>
        <dbReference type="EMBL" id="VWC12233.1"/>
    </source>
</evidence>
<reference evidence="1 2" key="1">
    <citation type="submission" date="2019-09" db="EMBL/GenBank/DDBJ databases">
        <authorList>
            <person name="Depoorter E."/>
        </authorList>
    </citation>
    <scope>NUCLEOTIDE SEQUENCE [LARGE SCALE GENOMIC DNA]</scope>
    <source>
        <strain evidence="1">LMG 13014</strain>
    </source>
</reference>
<dbReference type="Proteomes" id="UP000494261">
    <property type="component" value="Unassembled WGS sequence"/>
</dbReference>